<sequence>MVFFYWTIKLRSSLPLLAFAFCMQAFFCNSCVHNPNTTLQRFAIAVRYFRYGFLGSREQGLRSREQRIWEVGSGKWEEGKQSCVPDSYAKPYVGMVSLPANGLGAW</sequence>
<protein>
    <recommendedName>
        <fullName evidence="4">Secreted protein</fullName>
    </recommendedName>
</protein>
<evidence type="ECO:0000313" key="2">
    <source>
        <dbReference type="EMBL" id="OLT58651.1"/>
    </source>
</evidence>
<evidence type="ECO:0000313" key="3">
    <source>
        <dbReference type="Proteomes" id="UP000186657"/>
    </source>
</evidence>
<reference evidence="2 3" key="1">
    <citation type="submission" date="2016-10" db="EMBL/GenBank/DDBJ databases">
        <title>Comparative genomics uncovers the prolific and rare metabolic potential of the cyanobacterial genus Moorea.</title>
        <authorList>
            <person name="Leao T."/>
            <person name="Castelao G."/>
            <person name="Korobeynikov A."/>
            <person name="Monroe E.A."/>
            <person name="Podell S."/>
            <person name="Glukhov E."/>
            <person name="Allen E."/>
            <person name="Gerwick W.H."/>
            <person name="Gerwick L."/>
        </authorList>
    </citation>
    <scope>NUCLEOTIDE SEQUENCE [LARGE SCALE GENOMIC DNA]</scope>
    <source>
        <strain evidence="2 3">PNG5-198</strain>
    </source>
</reference>
<keyword evidence="1" id="KW-0732">Signal</keyword>
<comment type="caution">
    <text evidence="2">The sequence shown here is derived from an EMBL/GenBank/DDBJ whole genome shotgun (WGS) entry which is preliminary data.</text>
</comment>
<dbReference type="Proteomes" id="UP000186657">
    <property type="component" value="Unassembled WGS sequence"/>
</dbReference>
<dbReference type="AlphaFoldDB" id="A0A1U7MYC9"/>
<accession>A0A1U7MYC9</accession>
<evidence type="ECO:0008006" key="4">
    <source>
        <dbReference type="Google" id="ProtNLM"/>
    </source>
</evidence>
<keyword evidence="3" id="KW-1185">Reference proteome</keyword>
<evidence type="ECO:0000256" key="1">
    <source>
        <dbReference type="SAM" id="SignalP"/>
    </source>
</evidence>
<feature type="signal peptide" evidence="1">
    <location>
        <begin position="1"/>
        <end position="27"/>
    </location>
</feature>
<name>A0A1U7MYC9_9CYAN</name>
<gene>
    <name evidence="2" type="ORF">BJP37_05900</name>
</gene>
<organism evidence="2 3">
    <name type="scientific">Moorena bouillonii PNG</name>
    <dbReference type="NCBI Taxonomy" id="568701"/>
    <lineage>
        <taxon>Bacteria</taxon>
        <taxon>Bacillati</taxon>
        <taxon>Cyanobacteriota</taxon>
        <taxon>Cyanophyceae</taxon>
        <taxon>Coleofasciculales</taxon>
        <taxon>Coleofasciculaceae</taxon>
        <taxon>Moorena</taxon>
    </lineage>
</organism>
<proteinExistence type="predicted"/>
<dbReference type="EMBL" id="MKZS01000001">
    <property type="protein sequence ID" value="OLT58651.1"/>
    <property type="molecule type" value="Genomic_DNA"/>
</dbReference>
<feature type="chain" id="PRO_5012211368" description="Secreted protein" evidence="1">
    <location>
        <begin position="28"/>
        <end position="106"/>
    </location>
</feature>